<proteinExistence type="predicted"/>
<feature type="signal peptide" evidence="1">
    <location>
        <begin position="1"/>
        <end position="18"/>
    </location>
</feature>
<dbReference type="PANTHER" id="PTHR43265">
    <property type="entry name" value="ESTERASE ESTD"/>
    <property type="match status" value="1"/>
</dbReference>
<dbReference type="RefSeq" id="WP_009601343.1">
    <property type="nucleotide sequence ID" value="NZ_AEIU01000072.1"/>
</dbReference>
<organism evidence="3 4">
    <name type="scientific">Vibrio caribbeanicus ATCC BAA-2122</name>
    <dbReference type="NCBI Taxonomy" id="796620"/>
    <lineage>
        <taxon>Bacteria</taxon>
        <taxon>Pseudomonadati</taxon>
        <taxon>Pseudomonadota</taxon>
        <taxon>Gammaproteobacteria</taxon>
        <taxon>Vibrionales</taxon>
        <taxon>Vibrionaceae</taxon>
        <taxon>Vibrio</taxon>
    </lineage>
</organism>
<comment type="caution">
    <text evidence="3">The sequence shown here is derived from an EMBL/GenBank/DDBJ whole genome shotgun (WGS) entry which is preliminary data.</text>
</comment>
<name>E3BJY9_9VIBR</name>
<protein>
    <recommendedName>
        <fullName evidence="2">Peptidase S9 prolyl oligopeptidase catalytic domain-containing protein</fullName>
    </recommendedName>
</protein>
<sequence>MKILFYFAATLLSLNVNAKNTHHLTRSDGTDITYYLKAPTNMPQSETLLILIQGSDCNSVFRNQFINDHFSQVVSSADLLTVEKYGIDASLPWSEANEREDCPKEYTINDSLWQRLNDYQQVLKHLTKEKKYKKVIALGGSEGAVVSNLLTSQSEHIDMTIALNGGGRWFLDDVLHTIRIEAPSDEAYNQSANAFIGFSEHIASSEPFELDMSGHGFKWWKSMFELDQTKTLAAIDTPVLIIQSQRDENVSPELAQIQAATLQKTKTNITYKTYANLDHGFRRPDGVRDADKVIEDIEQWLRQH</sequence>
<dbReference type="Pfam" id="PF00326">
    <property type="entry name" value="Peptidase_S9"/>
    <property type="match status" value="1"/>
</dbReference>
<accession>E3BJY9</accession>
<dbReference type="GO" id="GO:0008236">
    <property type="term" value="F:serine-type peptidase activity"/>
    <property type="evidence" value="ECO:0007669"/>
    <property type="project" value="InterPro"/>
</dbReference>
<reference evidence="3 4" key="1">
    <citation type="journal article" date="2012" name="Int. J. Syst. Evol. Microbiol.">
        <title>Vibrio caribbeanicus sp. nov., isolated from the marine sponge Scleritoderma cyanea.</title>
        <authorList>
            <person name="Hoffmann M."/>
            <person name="Monday S.R."/>
            <person name="Allard M.W."/>
            <person name="Strain E.A."/>
            <person name="Whittaker P."/>
            <person name="Naum M."/>
            <person name="McCarthy P.J."/>
            <person name="Lopez J.V."/>
            <person name="Fischer M."/>
            <person name="Brown E.W."/>
        </authorList>
    </citation>
    <scope>NUCLEOTIDE SEQUENCE [LARGE SCALE GENOMIC DNA]</scope>
    <source>
        <strain evidence="3 4">ATCC BAA-2122</strain>
    </source>
</reference>
<dbReference type="eggNOG" id="COG1073">
    <property type="taxonomic scope" value="Bacteria"/>
</dbReference>
<dbReference type="EMBL" id="AEIU01000072">
    <property type="protein sequence ID" value="EFP96617.1"/>
    <property type="molecule type" value="Genomic_DNA"/>
</dbReference>
<dbReference type="SUPFAM" id="SSF53474">
    <property type="entry name" value="alpha/beta-Hydrolases"/>
    <property type="match status" value="1"/>
</dbReference>
<gene>
    <name evidence="3" type="ORF">VIBC2010_09842</name>
</gene>
<dbReference type="AlphaFoldDB" id="E3BJY9"/>
<dbReference type="STRING" id="796620.VIBC2010_09842"/>
<keyword evidence="1" id="KW-0732">Signal</keyword>
<feature type="chain" id="PRO_5003167038" description="Peptidase S9 prolyl oligopeptidase catalytic domain-containing protein" evidence="1">
    <location>
        <begin position="19"/>
        <end position="304"/>
    </location>
</feature>
<dbReference type="PANTHER" id="PTHR43265:SF1">
    <property type="entry name" value="ESTERASE ESTD"/>
    <property type="match status" value="1"/>
</dbReference>
<evidence type="ECO:0000313" key="3">
    <source>
        <dbReference type="EMBL" id="EFP96617.1"/>
    </source>
</evidence>
<dbReference type="InterPro" id="IPR001375">
    <property type="entry name" value="Peptidase_S9_cat"/>
</dbReference>
<evidence type="ECO:0000313" key="4">
    <source>
        <dbReference type="Proteomes" id="UP000002943"/>
    </source>
</evidence>
<dbReference type="InterPro" id="IPR029058">
    <property type="entry name" value="AB_hydrolase_fold"/>
</dbReference>
<keyword evidence="4" id="KW-1185">Reference proteome</keyword>
<dbReference type="Gene3D" id="3.40.50.1820">
    <property type="entry name" value="alpha/beta hydrolase"/>
    <property type="match status" value="1"/>
</dbReference>
<evidence type="ECO:0000256" key="1">
    <source>
        <dbReference type="SAM" id="SignalP"/>
    </source>
</evidence>
<dbReference type="InterPro" id="IPR053145">
    <property type="entry name" value="AB_hydrolase_Est10"/>
</dbReference>
<dbReference type="Proteomes" id="UP000002943">
    <property type="component" value="Unassembled WGS sequence"/>
</dbReference>
<feature type="domain" description="Peptidase S9 prolyl oligopeptidase catalytic" evidence="2">
    <location>
        <begin position="116"/>
        <end position="303"/>
    </location>
</feature>
<evidence type="ECO:0000259" key="2">
    <source>
        <dbReference type="Pfam" id="PF00326"/>
    </source>
</evidence>
<dbReference type="GO" id="GO:0006508">
    <property type="term" value="P:proteolysis"/>
    <property type="evidence" value="ECO:0007669"/>
    <property type="project" value="InterPro"/>
</dbReference>
<dbReference type="OrthoDB" id="8666017at2"/>
<dbReference type="GO" id="GO:0052689">
    <property type="term" value="F:carboxylic ester hydrolase activity"/>
    <property type="evidence" value="ECO:0007669"/>
    <property type="project" value="TreeGrafter"/>
</dbReference>